<keyword evidence="1" id="KW-0732">Signal</keyword>
<feature type="chain" id="PRO_5022057728" evidence="1">
    <location>
        <begin position="20"/>
        <end position="510"/>
    </location>
</feature>
<feature type="domain" description="Solute-binding protein family 5" evidence="2">
    <location>
        <begin position="86"/>
        <end position="408"/>
    </location>
</feature>
<sequence>MPVSRRSFLAGLAGAGAAAATLVACGTGGGEGSGSGERGGRLRAAFVAGGSTETLDPATLPQFVDQARAKACFDTLGRWEQDMSCTPRLAESWEADATGTRWRITLKDATFHDGRPVRSADVLYTYRRVADPATTASAAALFSTVDFTASRAIGDRELEIVLGAPNFLFPVALGALGSEIVPEGTTNFAAPVGSGPFRFVSFTPGGPALYKRNDAYWDGAPLLDELEFVPVADESARVGALLSGQVQYAHDIRATSAQQLESDSRTNVLVAPLAAFQFLYVKHDRPPFNDPRLREALVLGLDREALARVALLGRGRPGNDMFGTGLQYYPDAVPQRTRDVERAKTLVRESGVTTVELSTGVTDPSWASATQLVVAQLAEIGLTVQVKTVPPETYFADVRKNATMHFGRTGTLPIQNWIATTQLSTMIDNSFGKVNDPEIDRLYNEALSSSDEATRSAAIGTALTRIHDSVAAPVWGISDWNVGVSANVKGLSGSRPNTYDWANFSKASLG</sequence>
<reference evidence="3 4" key="1">
    <citation type="submission" date="2019-07" db="EMBL/GenBank/DDBJ databases">
        <title>Whole genome shotgun sequence of Pseudonocardia sulfidoxydans NBRC 16205.</title>
        <authorList>
            <person name="Hosoyama A."/>
            <person name="Uohara A."/>
            <person name="Ohji S."/>
            <person name="Ichikawa N."/>
        </authorList>
    </citation>
    <scope>NUCLEOTIDE SEQUENCE [LARGE SCALE GENOMIC DNA]</scope>
    <source>
        <strain evidence="3 4">NBRC 16205</strain>
    </source>
</reference>
<dbReference type="GO" id="GO:0043190">
    <property type="term" value="C:ATP-binding cassette (ABC) transporter complex"/>
    <property type="evidence" value="ECO:0007669"/>
    <property type="project" value="InterPro"/>
</dbReference>
<accession>A0A511DKW1</accession>
<protein>
    <submittedName>
        <fullName evidence="3">ABC transporter substrate-binding protein</fullName>
    </submittedName>
</protein>
<dbReference type="RefSeq" id="WP_147110251.1">
    <property type="nucleotide sequence ID" value="NZ_BJVJ01000042.1"/>
</dbReference>
<dbReference type="GO" id="GO:0015833">
    <property type="term" value="P:peptide transport"/>
    <property type="evidence" value="ECO:0007669"/>
    <property type="project" value="TreeGrafter"/>
</dbReference>
<name>A0A511DKW1_9PSEU</name>
<comment type="caution">
    <text evidence="3">The sequence shown here is derived from an EMBL/GenBank/DDBJ whole genome shotgun (WGS) entry which is preliminary data.</text>
</comment>
<dbReference type="GO" id="GO:1904680">
    <property type="term" value="F:peptide transmembrane transporter activity"/>
    <property type="evidence" value="ECO:0007669"/>
    <property type="project" value="TreeGrafter"/>
</dbReference>
<evidence type="ECO:0000313" key="4">
    <source>
        <dbReference type="Proteomes" id="UP000321685"/>
    </source>
</evidence>
<evidence type="ECO:0000256" key="1">
    <source>
        <dbReference type="SAM" id="SignalP"/>
    </source>
</evidence>
<dbReference type="InterPro" id="IPR030678">
    <property type="entry name" value="Peptide/Ni-bd"/>
</dbReference>
<keyword evidence="4" id="KW-1185">Reference proteome</keyword>
<dbReference type="PANTHER" id="PTHR30290">
    <property type="entry name" value="PERIPLASMIC BINDING COMPONENT OF ABC TRANSPORTER"/>
    <property type="match status" value="1"/>
</dbReference>
<dbReference type="AlphaFoldDB" id="A0A511DKW1"/>
<organism evidence="3 4">
    <name type="scientific">Pseudonocardia sulfidoxydans NBRC 16205</name>
    <dbReference type="NCBI Taxonomy" id="1223511"/>
    <lineage>
        <taxon>Bacteria</taxon>
        <taxon>Bacillati</taxon>
        <taxon>Actinomycetota</taxon>
        <taxon>Actinomycetes</taxon>
        <taxon>Pseudonocardiales</taxon>
        <taxon>Pseudonocardiaceae</taxon>
        <taxon>Pseudonocardia</taxon>
    </lineage>
</organism>
<dbReference type="Proteomes" id="UP000321685">
    <property type="component" value="Unassembled WGS sequence"/>
</dbReference>
<proteinExistence type="predicted"/>
<dbReference type="GO" id="GO:0042597">
    <property type="term" value="C:periplasmic space"/>
    <property type="evidence" value="ECO:0007669"/>
    <property type="project" value="UniProtKB-ARBA"/>
</dbReference>
<dbReference type="OrthoDB" id="9046151at2"/>
<feature type="signal peptide" evidence="1">
    <location>
        <begin position="1"/>
        <end position="19"/>
    </location>
</feature>
<dbReference type="InterPro" id="IPR039424">
    <property type="entry name" value="SBP_5"/>
</dbReference>
<dbReference type="PANTHER" id="PTHR30290:SF65">
    <property type="entry name" value="MONOACYL PHOSPHATIDYLINOSITOL TETRAMANNOSIDE-BINDING PROTEIN LPQW-RELATED"/>
    <property type="match status" value="1"/>
</dbReference>
<dbReference type="InterPro" id="IPR000914">
    <property type="entry name" value="SBP_5_dom"/>
</dbReference>
<dbReference type="PIRSF" id="PIRSF002741">
    <property type="entry name" value="MppA"/>
    <property type="match status" value="1"/>
</dbReference>
<dbReference type="Pfam" id="PF00496">
    <property type="entry name" value="SBP_bac_5"/>
    <property type="match status" value="1"/>
</dbReference>
<evidence type="ECO:0000259" key="2">
    <source>
        <dbReference type="Pfam" id="PF00496"/>
    </source>
</evidence>
<dbReference type="SUPFAM" id="SSF53850">
    <property type="entry name" value="Periplasmic binding protein-like II"/>
    <property type="match status" value="1"/>
</dbReference>
<evidence type="ECO:0000313" key="3">
    <source>
        <dbReference type="EMBL" id="GEL24913.1"/>
    </source>
</evidence>
<dbReference type="Gene3D" id="3.10.105.10">
    <property type="entry name" value="Dipeptide-binding Protein, Domain 3"/>
    <property type="match status" value="1"/>
</dbReference>
<dbReference type="EMBL" id="BJVJ01000042">
    <property type="protein sequence ID" value="GEL24913.1"/>
    <property type="molecule type" value="Genomic_DNA"/>
</dbReference>
<dbReference type="Gene3D" id="3.40.190.10">
    <property type="entry name" value="Periplasmic binding protein-like II"/>
    <property type="match status" value="1"/>
</dbReference>
<dbReference type="CDD" id="cd08503">
    <property type="entry name" value="PBP2_NikA_DppA_OppA_like_17"/>
    <property type="match status" value="1"/>
</dbReference>
<dbReference type="InterPro" id="IPR006311">
    <property type="entry name" value="TAT_signal"/>
</dbReference>
<gene>
    <name evidence="3" type="ORF">PSU4_38670</name>
</gene>
<dbReference type="PROSITE" id="PS51257">
    <property type="entry name" value="PROKAR_LIPOPROTEIN"/>
    <property type="match status" value="1"/>
</dbReference>
<dbReference type="PROSITE" id="PS51318">
    <property type="entry name" value="TAT"/>
    <property type="match status" value="1"/>
</dbReference>